<dbReference type="Pfam" id="PF11905">
    <property type="entry name" value="DUF3425"/>
    <property type="match status" value="1"/>
</dbReference>
<proteinExistence type="predicted"/>
<evidence type="ECO:0000313" key="3">
    <source>
        <dbReference type="EMBL" id="KAK5168189.1"/>
    </source>
</evidence>
<dbReference type="EMBL" id="JAVRRT010000010">
    <property type="protein sequence ID" value="KAK5168189.1"/>
    <property type="molecule type" value="Genomic_DNA"/>
</dbReference>
<evidence type="ECO:0000256" key="2">
    <source>
        <dbReference type="SAM" id="MobiDB-lite"/>
    </source>
</evidence>
<comment type="caution">
    <text evidence="3">The sequence shown here is derived from an EMBL/GenBank/DDBJ whole genome shotgun (WGS) entry which is preliminary data.</text>
</comment>
<keyword evidence="4" id="KW-1185">Reference proteome</keyword>
<organism evidence="3 4">
    <name type="scientific">Saxophila tyrrhenica</name>
    <dbReference type="NCBI Taxonomy" id="1690608"/>
    <lineage>
        <taxon>Eukaryota</taxon>
        <taxon>Fungi</taxon>
        <taxon>Dikarya</taxon>
        <taxon>Ascomycota</taxon>
        <taxon>Pezizomycotina</taxon>
        <taxon>Dothideomycetes</taxon>
        <taxon>Dothideomycetidae</taxon>
        <taxon>Mycosphaerellales</taxon>
        <taxon>Extremaceae</taxon>
        <taxon>Saxophila</taxon>
    </lineage>
</organism>
<evidence type="ECO:0008006" key="5">
    <source>
        <dbReference type="Google" id="ProtNLM"/>
    </source>
</evidence>
<dbReference type="PANTHER" id="PTHR37012">
    <property type="entry name" value="B-ZIP TRANSCRIPTION FACTOR (EUROFUNG)-RELATED"/>
    <property type="match status" value="1"/>
</dbReference>
<evidence type="ECO:0000313" key="4">
    <source>
        <dbReference type="Proteomes" id="UP001337655"/>
    </source>
</evidence>
<feature type="region of interest" description="Disordered" evidence="2">
    <location>
        <begin position="1"/>
        <end position="38"/>
    </location>
</feature>
<sequence>MPTPPPPPPSDHRPVLAGVGEPTIKPKQRRKPRAVSHLEPERLQRKRQVDRKAQAALRDRARSRVQTLEAEVELLSKTAEQRERHHVAQVTALQEQNTRLRERLDSIAHLILHGENDMARATRPTPQSPSCHDDHNLLRTPGEGSVGDAPGHSGMQGGSATGNNDDVTAGCPSGDHSMASNGTDPPIFSECPSDQVSGSHSDDFRRGDVPHSPEAPISADGQSYSVSPSELGAPDQSQGLMDGGGTSDAIQRMRNLDSDASTSAKNAPSPAFCQGPAAISCTHLQSTCILDTILVNFYSGQRKLLQEGASLLTVLGPSRPYVATIVHPGSQSNHHPICRIIEDVMSTFGQIQAPEKLGIVFKMHATLRWLINNTVENYEYMPRWLRPTATQITTPHAAWIDNIPWPAVRDMLIENPILYRFEVFSEVYSHTVSVNWPYDTDDALATDECTGHLVIAPIFEKHVRRLGNWTVSKEFEDYFPDLAKATKVGS</sequence>
<dbReference type="GeneID" id="89928097"/>
<dbReference type="InterPro" id="IPR021833">
    <property type="entry name" value="DUF3425"/>
</dbReference>
<dbReference type="RefSeq" id="XP_064657799.1">
    <property type="nucleotide sequence ID" value="XM_064803998.1"/>
</dbReference>
<evidence type="ECO:0000256" key="1">
    <source>
        <dbReference type="SAM" id="Coils"/>
    </source>
</evidence>
<protein>
    <recommendedName>
        <fullName evidence="5">BZIP transcription factor</fullName>
    </recommendedName>
</protein>
<reference evidence="3 4" key="1">
    <citation type="submission" date="2023-08" db="EMBL/GenBank/DDBJ databases">
        <title>Black Yeasts Isolated from many extreme environments.</title>
        <authorList>
            <person name="Coleine C."/>
            <person name="Stajich J.E."/>
            <person name="Selbmann L."/>
        </authorList>
    </citation>
    <scope>NUCLEOTIDE SEQUENCE [LARGE SCALE GENOMIC DNA]</scope>
    <source>
        <strain evidence="3 4">CCFEE 5935</strain>
    </source>
</reference>
<gene>
    <name evidence="3" type="ORF">LTR77_006757</name>
</gene>
<dbReference type="AlphaFoldDB" id="A0AAV9P6F5"/>
<dbReference type="Proteomes" id="UP001337655">
    <property type="component" value="Unassembled WGS sequence"/>
</dbReference>
<feature type="compositionally biased region" description="Basic and acidic residues" evidence="2">
    <location>
        <begin position="200"/>
        <end position="211"/>
    </location>
</feature>
<feature type="region of interest" description="Disordered" evidence="2">
    <location>
        <begin position="115"/>
        <end position="249"/>
    </location>
</feature>
<name>A0AAV9P6F5_9PEZI</name>
<dbReference type="CDD" id="cd14688">
    <property type="entry name" value="bZIP_YAP"/>
    <property type="match status" value="1"/>
</dbReference>
<accession>A0AAV9P6F5</accession>
<feature type="coiled-coil region" evidence="1">
    <location>
        <begin position="51"/>
        <end position="85"/>
    </location>
</feature>
<dbReference type="PANTHER" id="PTHR37012:SF2">
    <property type="entry name" value="BZIP DOMAIN-CONTAINING PROTEIN-RELATED"/>
    <property type="match status" value="1"/>
</dbReference>
<keyword evidence="1" id="KW-0175">Coiled coil</keyword>